<reference evidence="1" key="1">
    <citation type="journal article" date="2023" name="G3 (Bethesda)">
        <title>Whole genome assembly and annotation of the endangered Caribbean coral Acropora cervicornis.</title>
        <authorList>
            <person name="Selwyn J.D."/>
            <person name="Vollmer S.V."/>
        </authorList>
    </citation>
    <scope>NUCLEOTIDE SEQUENCE</scope>
    <source>
        <strain evidence="1">K2</strain>
    </source>
</reference>
<dbReference type="Proteomes" id="UP001249851">
    <property type="component" value="Unassembled WGS sequence"/>
</dbReference>
<sequence>MARLTRRQWEIRRRRRSARKAMQTIKLPNVPKTEIKPLTVNRAMPWNRGRKQLSANDKFLAFSND</sequence>
<protein>
    <submittedName>
        <fullName evidence="1">Uncharacterized protein</fullName>
    </submittedName>
</protein>
<organism evidence="1 2">
    <name type="scientific">Acropora cervicornis</name>
    <name type="common">Staghorn coral</name>
    <dbReference type="NCBI Taxonomy" id="6130"/>
    <lineage>
        <taxon>Eukaryota</taxon>
        <taxon>Metazoa</taxon>
        <taxon>Cnidaria</taxon>
        <taxon>Anthozoa</taxon>
        <taxon>Hexacorallia</taxon>
        <taxon>Scleractinia</taxon>
        <taxon>Astrocoeniina</taxon>
        <taxon>Acroporidae</taxon>
        <taxon>Acropora</taxon>
    </lineage>
</organism>
<keyword evidence="2" id="KW-1185">Reference proteome</keyword>
<dbReference type="EMBL" id="JARQWQ010000048">
    <property type="protein sequence ID" value="KAK2557733.1"/>
    <property type="molecule type" value="Genomic_DNA"/>
</dbReference>
<gene>
    <name evidence="1" type="ORF">P5673_020098</name>
</gene>
<reference evidence="1" key="2">
    <citation type="journal article" date="2023" name="Science">
        <title>Genomic signatures of disease resistance in endangered staghorn corals.</title>
        <authorList>
            <person name="Vollmer S.V."/>
            <person name="Selwyn J.D."/>
            <person name="Despard B.A."/>
            <person name="Roesel C.L."/>
        </authorList>
    </citation>
    <scope>NUCLEOTIDE SEQUENCE</scope>
    <source>
        <strain evidence="1">K2</strain>
    </source>
</reference>
<accession>A0AAD9V1G4</accession>
<evidence type="ECO:0000313" key="2">
    <source>
        <dbReference type="Proteomes" id="UP001249851"/>
    </source>
</evidence>
<name>A0AAD9V1G4_ACRCE</name>
<proteinExistence type="predicted"/>
<comment type="caution">
    <text evidence="1">The sequence shown here is derived from an EMBL/GenBank/DDBJ whole genome shotgun (WGS) entry which is preliminary data.</text>
</comment>
<dbReference type="AlphaFoldDB" id="A0AAD9V1G4"/>
<evidence type="ECO:0000313" key="1">
    <source>
        <dbReference type="EMBL" id="KAK2557733.1"/>
    </source>
</evidence>